<organism evidence="1 2">
    <name type="scientific">Portunus trituberculatus</name>
    <name type="common">Swimming crab</name>
    <name type="synonym">Neptunus trituberculatus</name>
    <dbReference type="NCBI Taxonomy" id="210409"/>
    <lineage>
        <taxon>Eukaryota</taxon>
        <taxon>Metazoa</taxon>
        <taxon>Ecdysozoa</taxon>
        <taxon>Arthropoda</taxon>
        <taxon>Crustacea</taxon>
        <taxon>Multicrustacea</taxon>
        <taxon>Malacostraca</taxon>
        <taxon>Eumalacostraca</taxon>
        <taxon>Eucarida</taxon>
        <taxon>Decapoda</taxon>
        <taxon>Pleocyemata</taxon>
        <taxon>Brachyura</taxon>
        <taxon>Eubrachyura</taxon>
        <taxon>Portunoidea</taxon>
        <taxon>Portunidae</taxon>
        <taxon>Portuninae</taxon>
        <taxon>Portunus</taxon>
    </lineage>
</organism>
<evidence type="ECO:0000313" key="1">
    <source>
        <dbReference type="EMBL" id="MPC17506.1"/>
    </source>
</evidence>
<accession>A0A5B7D8H5</accession>
<dbReference type="AlphaFoldDB" id="A0A5B7D8H5"/>
<protein>
    <submittedName>
        <fullName evidence="1">Uncharacterized protein</fullName>
    </submittedName>
</protein>
<gene>
    <name evidence="1" type="ORF">E2C01_010364</name>
</gene>
<evidence type="ECO:0000313" key="2">
    <source>
        <dbReference type="Proteomes" id="UP000324222"/>
    </source>
</evidence>
<dbReference type="Proteomes" id="UP000324222">
    <property type="component" value="Unassembled WGS sequence"/>
</dbReference>
<name>A0A5B7D8H5_PORTR</name>
<dbReference type="EMBL" id="VSRR010000595">
    <property type="protein sequence ID" value="MPC17506.1"/>
    <property type="molecule type" value="Genomic_DNA"/>
</dbReference>
<reference evidence="1 2" key="1">
    <citation type="submission" date="2019-05" db="EMBL/GenBank/DDBJ databases">
        <title>Another draft genome of Portunus trituberculatus and its Hox gene families provides insights of decapod evolution.</title>
        <authorList>
            <person name="Jeong J.-H."/>
            <person name="Song I."/>
            <person name="Kim S."/>
            <person name="Choi T."/>
            <person name="Kim D."/>
            <person name="Ryu S."/>
            <person name="Kim W."/>
        </authorList>
    </citation>
    <scope>NUCLEOTIDE SEQUENCE [LARGE SCALE GENOMIC DNA]</scope>
    <source>
        <tissue evidence="1">Muscle</tissue>
    </source>
</reference>
<proteinExistence type="predicted"/>
<comment type="caution">
    <text evidence="1">The sequence shown here is derived from an EMBL/GenBank/DDBJ whole genome shotgun (WGS) entry which is preliminary data.</text>
</comment>
<keyword evidence="2" id="KW-1185">Reference proteome</keyword>
<sequence>MEGERAQQFVRWRMLRGSDVGGGVAAVGKGNILKGERTRARDVSGIHAEELSIGGQGAAAGRVSGMTTLTRFTLATSRAASPRCRLVPLSSSRIPAAASRYLRLSISQGHAHCFYSSLAFIFLLEDTKQNERISRQLPSGLLE</sequence>